<gene>
    <name evidence="1" type="ORF">F2Q68_00013329</name>
</gene>
<comment type="caution">
    <text evidence="1">The sequence shown here is derived from an EMBL/GenBank/DDBJ whole genome shotgun (WGS) entry which is preliminary data.</text>
</comment>
<dbReference type="AlphaFoldDB" id="A0A8S9HGN3"/>
<proteinExistence type="predicted"/>
<protein>
    <submittedName>
        <fullName evidence="1">Uncharacterized protein</fullName>
    </submittedName>
</protein>
<organism evidence="1 2">
    <name type="scientific">Brassica cretica</name>
    <name type="common">Mustard</name>
    <dbReference type="NCBI Taxonomy" id="69181"/>
    <lineage>
        <taxon>Eukaryota</taxon>
        <taxon>Viridiplantae</taxon>
        <taxon>Streptophyta</taxon>
        <taxon>Embryophyta</taxon>
        <taxon>Tracheophyta</taxon>
        <taxon>Spermatophyta</taxon>
        <taxon>Magnoliopsida</taxon>
        <taxon>eudicotyledons</taxon>
        <taxon>Gunneridae</taxon>
        <taxon>Pentapetalae</taxon>
        <taxon>rosids</taxon>
        <taxon>malvids</taxon>
        <taxon>Brassicales</taxon>
        <taxon>Brassicaceae</taxon>
        <taxon>Brassiceae</taxon>
        <taxon>Brassica</taxon>
    </lineage>
</organism>
<name>A0A8S9HGN3_BRACR</name>
<dbReference type="Proteomes" id="UP000712281">
    <property type="component" value="Unassembled WGS sequence"/>
</dbReference>
<accession>A0A8S9HGN3</accession>
<dbReference type="EMBL" id="QGKW02001940">
    <property type="protein sequence ID" value="KAF2556304.1"/>
    <property type="molecule type" value="Genomic_DNA"/>
</dbReference>
<sequence length="328" mass="37205">MPSVDKVFQIQKMGRRVRILKGEWEKTEHGRWNFAQDPLELGVEIWASDNEAYEDFLGLVREGYNIRDQTPIILTYKLPQWMLFLGGEQSPPQTLLSSGDIESLSFQYWKYGFLTDGITEDQHIATIKDIYHHDGFKCCLRVLKELFTEEQMVTVYRLSLEIAKARNTIDLNVPPFEGNEYPVINLSDEDMWVDAYIREENYVDNGEDQLLIPLPLTGNVNQSQMNPHQGGHTSGGFSTEMEPSYNLPNLPPTWGEMEVGQAHWDVLLSQGRGFPVNNYFNLDVNRGDLEIDKGHNTVAVLVNEGSFTNSSGGAACVNYVNTVTSCVQ</sequence>
<evidence type="ECO:0000313" key="1">
    <source>
        <dbReference type="EMBL" id="KAF2556304.1"/>
    </source>
</evidence>
<evidence type="ECO:0000313" key="2">
    <source>
        <dbReference type="Proteomes" id="UP000712281"/>
    </source>
</evidence>
<reference evidence="1" key="1">
    <citation type="submission" date="2019-12" db="EMBL/GenBank/DDBJ databases">
        <title>Genome sequencing and annotation of Brassica cretica.</title>
        <authorList>
            <person name="Studholme D.J."/>
            <person name="Sarris P.F."/>
        </authorList>
    </citation>
    <scope>NUCLEOTIDE SEQUENCE</scope>
    <source>
        <strain evidence="1">PFS-001/15</strain>
        <tissue evidence="1">Leaf</tissue>
    </source>
</reference>